<evidence type="ECO:0000313" key="2">
    <source>
        <dbReference type="EMBL" id="CAF1686099.1"/>
    </source>
</evidence>
<dbReference type="Proteomes" id="UP000663828">
    <property type="component" value="Unassembled WGS sequence"/>
</dbReference>
<comment type="caution">
    <text evidence="2">The sequence shown here is derived from an EMBL/GenBank/DDBJ whole genome shotgun (WGS) entry which is preliminary data.</text>
</comment>
<accession>A0A816HG46</accession>
<dbReference type="EMBL" id="CAJNOR010016862">
    <property type="protein sequence ID" value="CAF1686099.1"/>
    <property type="molecule type" value="Genomic_DNA"/>
</dbReference>
<feature type="region of interest" description="Disordered" evidence="1">
    <location>
        <begin position="1"/>
        <end position="89"/>
    </location>
</feature>
<protein>
    <submittedName>
        <fullName evidence="2">Uncharacterized protein</fullName>
    </submittedName>
</protein>
<evidence type="ECO:0000313" key="3">
    <source>
        <dbReference type="Proteomes" id="UP000663828"/>
    </source>
</evidence>
<organism evidence="2 3">
    <name type="scientific">Adineta ricciae</name>
    <name type="common">Rotifer</name>
    <dbReference type="NCBI Taxonomy" id="249248"/>
    <lineage>
        <taxon>Eukaryota</taxon>
        <taxon>Metazoa</taxon>
        <taxon>Spiralia</taxon>
        <taxon>Gnathifera</taxon>
        <taxon>Rotifera</taxon>
        <taxon>Eurotatoria</taxon>
        <taxon>Bdelloidea</taxon>
        <taxon>Adinetida</taxon>
        <taxon>Adinetidae</taxon>
        <taxon>Adineta</taxon>
    </lineage>
</organism>
<sequence length="174" mass="20041">MPSSFSFLRNSRTNSSSSSVEHDLKSDQSDDDDSDHHHHHHHEEYRLKRTIPNENDMLERPSDHDDDSCSQSDVTDNNDDADEKNDLLTSTNDTRSVLLTRQATLYADDWPKKRTLNENPMRKVSINGEATILDNKHHEKLFLDTNFDRPVSVFLSFPSPLKANSYTCNKHVSM</sequence>
<evidence type="ECO:0000256" key="1">
    <source>
        <dbReference type="SAM" id="MobiDB-lite"/>
    </source>
</evidence>
<gene>
    <name evidence="2" type="ORF">XAT740_LOCUS61966</name>
</gene>
<reference evidence="2" key="1">
    <citation type="submission" date="2021-02" db="EMBL/GenBank/DDBJ databases">
        <authorList>
            <person name="Nowell W R."/>
        </authorList>
    </citation>
    <scope>NUCLEOTIDE SEQUENCE</scope>
</reference>
<keyword evidence="3" id="KW-1185">Reference proteome</keyword>
<feature type="compositionally biased region" description="Low complexity" evidence="1">
    <location>
        <begin position="1"/>
        <end position="19"/>
    </location>
</feature>
<proteinExistence type="predicted"/>
<dbReference type="AlphaFoldDB" id="A0A816HG46"/>
<name>A0A816HG46_ADIRI</name>